<feature type="compositionally biased region" description="Basic and acidic residues" evidence="1">
    <location>
        <begin position="132"/>
        <end position="144"/>
    </location>
</feature>
<dbReference type="AlphaFoldDB" id="A0A4Y7SEU6"/>
<feature type="region of interest" description="Disordered" evidence="1">
    <location>
        <begin position="132"/>
        <end position="186"/>
    </location>
</feature>
<gene>
    <name evidence="2" type="ORF">FA13DRAFT_242875</name>
</gene>
<accession>A0A4Y7SEU6</accession>
<evidence type="ECO:0000313" key="2">
    <source>
        <dbReference type="EMBL" id="TEB20337.1"/>
    </source>
</evidence>
<protein>
    <submittedName>
        <fullName evidence="2">Uncharacterized protein</fullName>
    </submittedName>
</protein>
<proteinExistence type="predicted"/>
<sequence>MRQSPVKEHPREARNMAVRKEAAHRNRCAQPGPCVRPARAEFNATMTGADPLCLLPPTPPHSMPRRFPFVVQRFALQMQTGVGKISLYGVEGFGWSRGKRELMSSPKRRRSSGMKSVSSSLDVPLTSVLLRSDRLDVSPPRRDTQTACAPPHPQATPRSSRPRRGCSRTIGRPRKGLPQLPRLRMRTVPESGETYPWIWIGEE</sequence>
<name>A0A4Y7SEU6_COPMI</name>
<evidence type="ECO:0000313" key="3">
    <source>
        <dbReference type="Proteomes" id="UP000298030"/>
    </source>
</evidence>
<evidence type="ECO:0000256" key="1">
    <source>
        <dbReference type="SAM" id="MobiDB-lite"/>
    </source>
</evidence>
<organism evidence="2 3">
    <name type="scientific">Coprinellus micaceus</name>
    <name type="common">Glistening ink-cap mushroom</name>
    <name type="synonym">Coprinus micaceus</name>
    <dbReference type="NCBI Taxonomy" id="71717"/>
    <lineage>
        <taxon>Eukaryota</taxon>
        <taxon>Fungi</taxon>
        <taxon>Dikarya</taxon>
        <taxon>Basidiomycota</taxon>
        <taxon>Agaricomycotina</taxon>
        <taxon>Agaricomycetes</taxon>
        <taxon>Agaricomycetidae</taxon>
        <taxon>Agaricales</taxon>
        <taxon>Agaricineae</taxon>
        <taxon>Psathyrellaceae</taxon>
        <taxon>Coprinellus</taxon>
    </lineage>
</organism>
<dbReference type="Proteomes" id="UP000298030">
    <property type="component" value="Unassembled WGS sequence"/>
</dbReference>
<dbReference type="EMBL" id="QPFP01000144">
    <property type="protein sequence ID" value="TEB20337.1"/>
    <property type="molecule type" value="Genomic_DNA"/>
</dbReference>
<keyword evidence="3" id="KW-1185">Reference proteome</keyword>
<comment type="caution">
    <text evidence="2">The sequence shown here is derived from an EMBL/GenBank/DDBJ whole genome shotgun (WGS) entry which is preliminary data.</text>
</comment>
<feature type="compositionally biased region" description="Basic residues" evidence="1">
    <location>
        <begin position="160"/>
        <end position="175"/>
    </location>
</feature>
<reference evidence="2 3" key="1">
    <citation type="journal article" date="2019" name="Nat. Ecol. Evol.">
        <title>Megaphylogeny resolves global patterns of mushroom evolution.</title>
        <authorList>
            <person name="Varga T."/>
            <person name="Krizsan K."/>
            <person name="Foldi C."/>
            <person name="Dima B."/>
            <person name="Sanchez-Garcia M."/>
            <person name="Sanchez-Ramirez S."/>
            <person name="Szollosi G.J."/>
            <person name="Szarkandi J.G."/>
            <person name="Papp V."/>
            <person name="Albert L."/>
            <person name="Andreopoulos W."/>
            <person name="Angelini C."/>
            <person name="Antonin V."/>
            <person name="Barry K.W."/>
            <person name="Bougher N.L."/>
            <person name="Buchanan P."/>
            <person name="Buyck B."/>
            <person name="Bense V."/>
            <person name="Catcheside P."/>
            <person name="Chovatia M."/>
            <person name="Cooper J."/>
            <person name="Damon W."/>
            <person name="Desjardin D."/>
            <person name="Finy P."/>
            <person name="Geml J."/>
            <person name="Haridas S."/>
            <person name="Hughes K."/>
            <person name="Justo A."/>
            <person name="Karasinski D."/>
            <person name="Kautmanova I."/>
            <person name="Kiss B."/>
            <person name="Kocsube S."/>
            <person name="Kotiranta H."/>
            <person name="LaButti K.M."/>
            <person name="Lechner B.E."/>
            <person name="Liimatainen K."/>
            <person name="Lipzen A."/>
            <person name="Lukacs Z."/>
            <person name="Mihaltcheva S."/>
            <person name="Morgado L.N."/>
            <person name="Niskanen T."/>
            <person name="Noordeloos M.E."/>
            <person name="Ohm R.A."/>
            <person name="Ortiz-Santana B."/>
            <person name="Ovrebo C."/>
            <person name="Racz N."/>
            <person name="Riley R."/>
            <person name="Savchenko A."/>
            <person name="Shiryaev A."/>
            <person name="Soop K."/>
            <person name="Spirin V."/>
            <person name="Szebenyi C."/>
            <person name="Tomsovsky M."/>
            <person name="Tulloss R.E."/>
            <person name="Uehling J."/>
            <person name="Grigoriev I.V."/>
            <person name="Vagvolgyi C."/>
            <person name="Papp T."/>
            <person name="Martin F.M."/>
            <person name="Miettinen O."/>
            <person name="Hibbett D.S."/>
            <person name="Nagy L.G."/>
        </authorList>
    </citation>
    <scope>NUCLEOTIDE SEQUENCE [LARGE SCALE GENOMIC DNA]</scope>
    <source>
        <strain evidence="2 3">FP101781</strain>
    </source>
</reference>